<proteinExistence type="predicted"/>
<evidence type="ECO:0000313" key="1">
    <source>
        <dbReference type="EMBL" id="GAG83281.1"/>
    </source>
</evidence>
<dbReference type="EMBL" id="BART01009964">
    <property type="protein sequence ID" value="GAG83281.1"/>
    <property type="molecule type" value="Genomic_DNA"/>
</dbReference>
<dbReference type="AlphaFoldDB" id="X1CGC2"/>
<comment type="caution">
    <text evidence="1">The sequence shown here is derived from an EMBL/GenBank/DDBJ whole genome shotgun (WGS) entry which is preliminary data.</text>
</comment>
<organism evidence="1">
    <name type="scientific">marine sediment metagenome</name>
    <dbReference type="NCBI Taxonomy" id="412755"/>
    <lineage>
        <taxon>unclassified sequences</taxon>
        <taxon>metagenomes</taxon>
        <taxon>ecological metagenomes</taxon>
    </lineage>
</organism>
<reference evidence="1" key="1">
    <citation type="journal article" date="2014" name="Front. Microbiol.">
        <title>High frequency of phylogenetically diverse reductive dehalogenase-homologous genes in deep subseafloor sedimentary metagenomes.</title>
        <authorList>
            <person name="Kawai M."/>
            <person name="Futagami T."/>
            <person name="Toyoda A."/>
            <person name="Takaki Y."/>
            <person name="Nishi S."/>
            <person name="Hori S."/>
            <person name="Arai W."/>
            <person name="Tsubouchi T."/>
            <person name="Morono Y."/>
            <person name="Uchiyama I."/>
            <person name="Ito T."/>
            <person name="Fujiyama A."/>
            <person name="Inagaki F."/>
            <person name="Takami H."/>
        </authorList>
    </citation>
    <scope>NUCLEOTIDE SEQUENCE</scope>
    <source>
        <strain evidence="1">Expedition CK06-06</strain>
    </source>
</reference>
<name>X1CGC2_9ZZZZ</name>
<protein>
    <submittedName>
        <fullName evidence="1">Uncharacterized protein</fullName>
    </submittedName>
</protein>
<sequence length="64" mass="7189">PNSDDVHFFSMSNVTALAYAPNKEGLLTLAKKDGFVWFYSTDQLDKGTLPNLGSLKMHDERRVT</sequence>
<gene>
    <name evidence="1" type="ORF">S01H4_21883</name>
</gene>
<feature type="non-terminal residue" evidence="1">
    <location>
        <position position="1"/>
    </location>
</feature>
<accession>X1CGC2</accession>